<dbReference type="Gene3D" id="3.30.457.10">
    <property type="entry name" value="Copper amine oxidase-like, N-terminal domain"/>
    <property type="match status" value="1"/>
</dbReference>
<feature type="region of interest" description="Disordered" evidence="1">
    <location>
        <begin position="138"/>
        <end position="171"/>
    </location>
</feature>
<protein>
    <recommendedName>
        <fullName evidence="3">SCP domain-containing protein</fullName>
    </recommendedName>
</protein>
<feature type="domain" description="SCP" evidence="3">
    <location>
        <begin position="170"/>
        <end position="291"/>
    </location>
</feature>
<feature type="compositionally biased region" description="Low complexity" evidence="1">
    <location>
        <begin position="145"/>
        <end position="160"/>
    </location>
</feature>
<accession>A0A926HYL2</accession>
<feature type="signal peptide" evidence="2">
    <location>
        <begin position="1"/>
        <end position="22"/>
    </location>
</feature>
<evidence type="ECO:0000256" key="2">
    <source>
        <dbReference type="SAM" id="SignalP"/>
    </source>
</evidence>
<reference evidence="4" key="1">
    <citation type="submission" date="2020-08" db="EMBL/GenBank/DDBJ databases">
        <title>Genome public.</title>
        <authorList>
            <person name="Liu C."/>
            <person name="Sun Q."/>
        </authorList>
    </citation>
    <scope>NUCLEOTIDE SEQUENCE</scope>
    <source>
        <strain evidence="4">H8</strain>
    </source>
</reference>
<dbReference type="RefSeq" id="WP_249311096.1">
    <property type="nucleotide sequence ID" value="NZ_JACRSU010000001.1"/>
</dbReference>
<evidence type="ECO:0000313" key="5">
    <source>
        <dbReference type="Proteomes" id="UP000611762"/>
    </source>
</evidence>
<dbReference type="SMART" id="SM00198">
    <property type="entry name" value="SCP"/>
    <property type="match status" value="1"/>
</dbReference>
<dbReference type="SUPFAM" id="SSF55383">
    <property type="entry name" value="Copper amine oxidase, domain N"/>
    <property type="match status" value="1"/>
</dbReference>
<evidence type="ECO:0000313" key="4">
    <source>
        <dbReference type="EMBL" id="MBC8539916.1"/>
    </source>
</evidence>
<dbReference type="EMBL" id="JACRSU010000001">
    <property type="protein sequence ID" value="MBC8539916.1"/>
    <property type="molecule type" value="Genomic_DNA"/>
</dbReference>
<dbReference type="CDD" id="cd05379">
    <property type="entry name" value="CAP_bacterial"/>
    <property type="match status" value="1"/>
</dbReference>
<dbReference type="InterPro" id="IPR014044">
    <property type="entry name" value="CAP_dom"/>
</dbReference>
<dbReference type="PANTHER" id="PTHR31157">
    <property type="entry name" value="SCP DOMAIN-CONTAINING PROTEIN"/>
    <property type="match status" value="1"/>
</dbReference>
<dbReference type="InterPro" id="IPR036582">
    <property type="entry name" value="Mao_N_sf"/>
</dbReference>
<evidence type="ECO:0000256" key="1">
    <source>
        <dbReference type="SAM" id="MobiDB-lite"/>
    </source>
</evidence>
<name>A0A926HYL2_9FIRM</name>
<feature type="chain" id="PRO_5037555328" description="SCP domain-containing protein" evidence="2">
    <location>
        <begin position="23"/>
        <end position="296"/>
    </location>
</feature>
<dbReference type="PANTHER" id="PTHR31157:SF1">
    <property type="entry name" value="SCP DOMAIN-CONTAINING PROTEIN"/>
    <property type="match status" value="1"/>
</dbReference>
<dbReference type="Pfam" id="PF00188">
    <property type="entry name" value="CAP"/>
    <property type="match status" value="1"/>
</dbReference>
<proteinExistence type="predicted"/>
<dbReference type="InterPro" id="IPR035940">
    <property type="entry name" value="CAP_sf"/>
</dbReference>
<evidence type="ECO:0000259" key="3">
    <source>
        <dbReference type="SMART" id="SM00198"/>
    </source>
</evidence>
<organism evidence="4 5">
    <name type="scientific">Congzhengia minquanensis</name>
    <dbReference type="NCBI Taxonomy" id="2763657"/>
    <lineage>
        <taxon>Bacteria</taxon>
        <taxon>Bacillati</taxon>
        <taxon>Bacillota</taxon>
        <taxon>Clostridia</taxon>
        <taxon>Eubacteriales</taxon>
        <taxon>Oscillospiraceae</taxon>
        <taxon>Congzhengia</taxon>
    </lineage>
</organism>
<gene>
    <name evidence="4" type="ORF">H8698_02860</name>
</gene>
<dbReference type="SUPFAM" id="SSF55797">
    <property type="entry name" value="PR-1-like"/>
    <property type="match status" value="1"/>
</dbReference>
<dbReference type="Pfam" id="PF07833">
    <property type="entry name" value="Cu_amine_oxidN1"/>
    <property type="match status" value="1"/>
</dbReference>
<keyword evidence="2" id="KW-0732">Signal</keyword>
<dbReference type="AlphaFoldDB" id="A0A926HYL2"/>
<dbReference type="Proteomes" id="UP000611762">
    <property type="component" value="Unassembled WGS sequence"/>
</dbReference>
<dbReference type="InterPro" id="IPR012854">
    <property type="entry name" value="Cu_amine_oxidase-like_N"/>
</dbReference>
<sequence length="296" mass="32622">MKKIISTMLAVCFMMISLTALAGDITVLLDGKQLRFDQNPIIENDRTLVPVRKIFEELGADVQWREKDAVVTAKKDDMSIRLQINSNWMLQNGELIYLDAAPKIVGDRTLVPLRAISESFGAAVTWEASSQTVYVTTAGNVPNAPDSETPSTPDTPENTPGDTPSSEENDFEQQVLDLVNQERQKAGLAPLSWNSDLANVARAHSKDMSVRNFMFHTNPDGLSPFDRIKNAGISYRSAAENIAAGQATPQSVMQGWMNSAGHKANILNPDLKEIGVGYFNSTTGYKHYWTQVFIAQ</sequence>
<keyword evidence="5" id="KW-1185">Reference proteome</keyword>
<dbReference type="Gene3D" id="3.40.33.10">
    <property type="entry name" value="CAP"/>
    <property type="match status" value="1"/>
</dbReference>
<comment type="caution">
    <text evidence="4">The sequence shown here is derived from an EMBL/GenBank/DDBJ whole genome shotgun (WGS) entry which is preliminary data.</text>
</comment>